<evidence type="ECO:0000256" key="3">
    <source>
        <dbReference type="ARBA" id="ARBA00023163"/>
    </source>
</evidence>
<dbReference type="OrthoDB" id="5402929at2759"/>
<dbReference type="Pfam" id="PF07524">
    <property type="entry name" value="Bromo_TP"/>
    <property type="match status" value="1"/>
</dbReference>
<evidence type="ECO:0000256" key="2">
    <source>
        <dbReference type="ARBA" id="ARBA00023015"/>
    </source>
</evidence>
<reference evidence="6" key="1">
    <citation type="journal article" date="2014" name="Genome Announc.">
        <title>Genome sequence of the yeast Cyberlindnera fabianii (Hansenula fabianii).</title>
        <authorList>
            <person name="Freel K.C."/>
            <person name="Sarilar V."/>
            <person name="Neuveglise C."/>
            <person name="Devillers H."/>
            <person name="Friedrich A."/>
            <person name="Schacherer J."/>
        </authorList>
    </citation>
    <scope>NUCLEOTIDE SEQUENCE</scope>
    <source>
        <strain evidence="6">YJS4271</strain>
    </source>
</reference>
<dbReference type="SMART" id="SM00576">
    <property type="entry name" value="BTP"/>
    <property type="match status" value="1"/>
</dbReference>
<evidence type="ECO:0000313" key="6">
    <source>
        <dbReference type="EMBL" id="CDR37466.1"/>
    </source>
</evidence>
<dbReference type="VEuPathDB" id="FungiDB:BON22_0363"/>
<name>A0A061AIT2_CYBFA</name>
<dbReference type="EMBL" id="LK052886">
    <property type="protein sequence ID" value="CDR37466.1"/>
    <property type="molecule type" value="Genomic_DNA"/>
</dbReference>
<keyword evidence="2" id="KW-0805">Transcription regulation</keyword>
<sequence>MGQAEFFNQSLRITVMQILRGIGFDRTTPDIIDILTDIYVRHLLLLTSETQSLAQLCGRDEVLIEDITQALVNVGMLKPSNLLDVYEEHYAEDRTAIPFLRWVVGHVTENQRMISRPAALANATNGKVDGVLGGAGRGMSNLGNQKEDENNDDDWLTYHMKKGGKLGSERMFDVTALKPEKVTRSDATVVGPTPDGLFDKLPSQIKKRDEEIRRELFEDEVKDENASGFGNGEYQHFGAQFDSHHSGYGSSGFDF</sequence>
<protein>
    <submittedName>
        <fullName evidence="6">CYFA0S01e10924g1_1</fullName>
    </submittedName>
</protein>
<evidence type="ECO:0000256" key="4">
    <source>
        <dbReference type="ARBA" id="ARBA00023242"/>
    </source>
</evidence>
<dbReference type="InterPro" id="IPR006565">
    <property type="entry name" value="BTP"/>
</dbReference>
<dbReference type="InterPro" id="IPR009072">
    <property type="entry name" value="Histone-fold"/>
</dbReference>
<keyword evidence="3" id="KW-0804">Transcription</keyword>
<dbReference type="CDD" id="cd00076">
    <property type="entry name" value="HFD_SF"/>
    <property type="match status" value="1"/>
</dbReference>
<dbReference type="Gene3D" id="1.10.20.10">
    <property type="entry name" value="Histone, subunit A"/>
    <property type="match status" value="1"/>
</dbReference>
<feature type="domain" description="Bromodomain associated" evidence="5">
    <location>
        <begin position="4"/>
        <end position="80"/>
    </location>
</feature>
<dbReference type="AlphaFoldDB" id="A0A061AIT2"/>
<dbReference type="GO" id="GO:0005634">
    <property type="term" value="C:nucleus"/>
    <property type="evidence" value="ECO:0007669"/>
    <property type="project" value="UniProtKB-SubCell"/>
</dbReference>
<gene>
    <name evidence="6" type="ORF">CYFA0S_01e10924g</name>
</gene>
<comment type="subcellular location">
    <subcellularLocation>
        <location evidence="1">Nucleus</location>
    </subcellularLocation>
</comment>
<evidence type="ECO:0000259" key="5">
    <source>
        <dbReference type="SMART" id="SM00576"/>
    </source>
</evidence>
<evidence type="ECO:0000256" key="1">
    <source>
        <dbReference type="ARBA" id="ARBA00004123"/>
    </source>
</evidence>
<accession>A0A061AIT2</accession>
<keyword evidence="4" id="KW-0539">Nucleus</keyword>
<proteinExistence type="predicted"/>
<organism evidence="6">
    <name type="scientific">Cyberlindnera fabianii</name>
    <name type="common">Yeast</name>
    <name type="synonym">Hansenula fabianii</name>
    <dbReference type="NCBI Taxonomy" id="36022"/>
    <lineage>
        <taxon>Eukaryota</taxon>
        <taxon>Fungi</taxon>
        <taxon>Dikarya</taxon>
        <taxon>Ascomycota</taxon>
        <taxon>Saccharomycotina</taxon>
        <taxon>Saccharomycetes</taxon>
        <taxon>Phaffomycetales</taxon>
        <taxon>Phaffomycetaceae</taxon>
        <taxon>Cyberlindnera</taxon>
    </lineage>
</organism>
<dbReference type="GO" id="GO:0046982">
    <property type="term" value="F:protein heterodimerization activity"/>
    <property type="evidence" value="ECO:0007669"/>
    <property type="project" value="InterPro"/>
</dbReference>
<dbReference type="PhylomeDB" id="A0A061AIT2"/>
<dbReference type="SUPFAM" id="SSF47113">
    <property type="entry name" value="Histone-fold"/>
    <property type="match status" value="1"/>
</dbReference>